<evidence type="ECO:0000313" key="2">
    <source>
        <dbReference type="EMBL" id="KAK6591114.1"/>
    </source>
</evidence>
<feature type="coiled-coil region" evidence="1">
    <location>
        <begin position="467"/>
        <end position="526"/>
    </location>
</feature>
<evidence type="ECO:0000313" key="3">
    <source>
        <dbReference type="Proteomes" id="UP001311799"/>
    </source>
</evidence>
<accession>A0AAV9Y366</accession>
<dbReference type="EMBL" id="JAWDEY010000002">
    <property type="protein sequence ID" value="KAK6591114.1"/>
    <property type="molecule type" value="Genomic_DNA"/>
</dbReference>
<keyword evidence="3" id="KW-1185">Reference proteome</keyword>
<reference evidence="2 3" key="1">
    <citation type="submission" date="2023-10" db="EMBL/GenBank/DDBJ databases">
        <title>Comparative genomics analysis reveals potential genetic determinants of host preference in Cryptosporidium xiaoi.</title>
        <authorList>
            <person name="Xiao L."/>
            <person name="Li J."/>
        </authorList>
    </citation>
    <scope>NUCLEOTIDE SEQUENCE [LARGE SCALE GENOMIC DNA]</scope>
    <source>
        <strain evidence="2 3">52996</strain>
    </source>
</reference>
<organism evidence="2 3">
    <name type="scientific">Cryptosporidium xiaoi</name>
    <dbReference type="NCBI Taxonomy" id="659607"/>
    <lineage>
        <taxon>Eukaryota</taxon>
        <taxon>Sar</taxon>
        <taxon>Alveolata</taxon>
        <taxon>Apicomplexa</taxon>
        <taxon>Conoidasida</taxon>
        <taxon>Coccidia</taxon>
        <taxon>Eucoccidiorida</taxon>
        <taxon>Eimeriorina</taxon>
        <taxon>Cryptosporidiidae</taxon>
        <taxon>Cryptosporidium</taxon>
    </lineage>
</organism>
<gene>
    <name evidence="2" type="ORF">RS030_111933</name>
</gene>
<comment type="caution">
    <text evidence="2">The sequence shown here is derived from an EMBL/GenBank/DDBJ whole genome shotgun (WGS) entry which is preliminary data.</text>
</comment>
<protein>
    <submittedName>
        <fullName evidence="2">Uncharacterized protein</fullName>
    </submittedName>
</protein>
<sequence>MKQVSLTIPKPTLVNESEIGDISLTIKSKNNGIQIVNSWPFAIPRYKYDLNDVLEISIYYLNKKHKEVCNNDKNNGSDEINLYSIFNFPCNLLKDIDIVGKKQWILGLERFGIDSNFLTEVDIENSVRNIKLMEEKAKKNFKLSKIYLIFYSCKRTVMNIEEQMYGSHNLMGCIKNNDCNTDKIISIDTAKLMTNIDKPNRISMGIRPEDSISRISVRTSGSNTLMRTKMIKQNISENSEDLSDAIEMINKYINKSKKNEQIENNNNICDDSGNYDENNSSLTDKIRNGNNSEIKMIYKKGLIKANNENIANDTTSIVSKAISSSEIKLQEKKISQERLLKLQYIFTLWRQKTKKQISIRMNNNKYKKITSIYKLNRIIELIEIRNKRNFIYLLLTNKIYTESSLNIKKYIYENQQLNNERYVLEEKLNSVISDNHSKINYLQENMLLKDKEIFELKKRVEYISKLKDELNDKVKNSSNENNILIKEVSTLNNYINNELKVFDEDKNKYIKEKKELELIIDKKIKENIRQSEEIKYLNLELVETKKILDVVKKEKNMYIKLNDELNNTSINIEEEKKKLMNEYNEKLNIKDKENEELKLENIKYRENNDLLMKNNNKLIEDNRNYKLMCDELNVEKTSLLNSVYDLINQVENEKMERIRELENSRILFQSINNGNNNNLCFSVNSINKSSNSFMKSNINKNNYYLFEDYEDDDLKLEDLKNTFNNNNDSLNNLYKKDVELTVSSNNVFVEIIDQDMFNKGVIKKSIFDISELTINRNNLFVEIINNNRINMSNVNLEKIEIISNETCNKLLLSKELSIEIINQTNNNNNCDNYNYYSIEQEERNNQIVDLSERVRILSEEMKKLKEVELIMNTNTLESNIDDTDKIIGSATEMFKIALKNIKNSNIKDEKVDVNIESNNNNNNNATFPSEFTFNASNNNNNNINIEDNDNYENKAHLYKNENVIVNLEKLPIKKKINDYNVISNNTNKLAINVVSSPLIQNKDINSNNDSSSSRMITYSLIPTIKSPKSSNSSSVILTRSNSMKQNVNNINLGGLSNSNNNFGYQYNNNCHYEYNNDNNGSYYFAKRYNSLPRQLTGNNGYYVRTVPPPFFPKN</sequence>
<feature type="coiled-coil region" evidence="1">
    <location>
        <begin position="558"/>
        <end position="635"/>
    </location>
</feature>
<name>A0AAV9Y366_9CRYT</name>
<dbReference type="AlphaFoldDB" id="A0AAV9Y366"/>
<evidence type="ECO:0000256" key="1">
    <source>
        <dbReference type="SAM" id="Coils"/>
    </source>
</evidence>
<proteinExistence type="predicted"/>
<keyword evidence="1" id="KW-0175">Coiled coil</keyword>
<dbReference type="Proteomes" id="UP001311799">
    <property type="component" value="Unassembled WGS sequence"/>
</dbReference>